<name>A0AA47KN38_9GAMM</name>
<dbReference type="PROSITE" id="PS51833">
    <property type="entry name" value="HDOD"/>
    <property type="match status" value="1"/>
</dbReference>
<sequence>MESNSLVELIDRLPKIPKVVQELIELVNSHDAELNQIAEKIAYDQVISARVLRLSNSAYFGRARNVGSVNEAVIRLGLGPVRTLVVSSALMSAFDVDEEVDMDAFWQHTFEIATLSKALANALRMDGNEAFTAGMLHNLGELLIMTTAYDKLDRINLHMEAGKPKQEAQQLILGITSAELGGELAQTWNFPQRLSDAIRYQFSPVHDEQFSPLAGILRLANKIDAAWGEFVTTDSKLDWLDQQLEYNILGLPKTVVANIDDVIGSGREMAKMLK</sequence>
<dbReference type="InterPro" id="IPR013976">
    <property type="entry name" value="HDOD"/>
</dbReference>
<evidence type="ECO:0000313" key="3">
    <source>
        <dbReference type="Proteomes" id="UP001164748"/>
    </source>
</evidence>
<dbReference type="Proteomes" id="UP001164748">
    <property type="component" value="Chromosome"/>
</dbReference>
<dbReference type="InterPro" id="IPR052340">
    <property type="entry name" value="RNase_Y/CdgJ"/>
</dbReference>
<dbReference type="PANTHER" id="PTHR33525">
    <property type="match status" value="1"/>
</dbReference>
<dbReference type="EMBL" id="CP114588">
    <property type="protein sequence ID" value="WBA09818.1"/>
    <property type="molecule type" value="Genomic_DNA"/>
</dbReference>
<gene>
    <name evidence="2" type="ORF">N8M53_06395</name>
</gene>
<dbReference type="PANTHER" id="PTHR33525:SF6">
    <property type="entry name" value="HDOD DOMAIN-CONTAINING PROTEIN"/>
    <property type="match status" value="1"/>
</dbReference>
<organism evidence="2 3">
    <name type="scientific">Salinivibrio kushneri</name>
    <dbReference type="NCBI Taxonomy" id="1908198"/>
    <lineage>
        <taxon>Bacteria</taxon>
        <taxon>Pseudomonadati</taxon>
        <taxon>Pseudomonadota</taxon>
        <taxon>Gammaproteobacteria</taxon>
        <taxon>Vibrionales</taxon>
        <taxon>Vibrionaceae</taxon>
        <taxon>Salinivibrio</taxon>
    </lineage>
</organism>
<reference evidence="2" key="1">
    <citation type="submission" date="2022-09" db="EMBL/GenBank/DDBJ databases">
        <authorList>
            <person name="Li Z.-J."/>
        </authorList>
    </citation>
    <scope>NUCLEOTIDE SEQUENCE</scope>
    <source>
        <strain evidence="2">TGB11</strain>
    </source>
</reference>
<protein>
    <submittedName>
        <fullName evidence="2">HDOD domain-containing protein</fullName>
    </submittedName>
</protein>
<evidence type="ECO:0000259" key="1">
    <source>
        <dbReference type="PROSITE" id="PS51833"/>
    </source>
</evidence>
<dbReference type="Pfam" id="PF08668">
    <property type="entry name" value="HDOD"/>
    <property type="match status" value="1"/>
</dbReference>
<dbReference type="RefSeq" id="WP_269579911.1">
    <property type="nucleotide sequence ID" value="NZ_CP114588.1"/>
</dbReference>
<evidence type="ECO:0000313" key="2">
    <source>
        <dbReference type="EMBL" id="WBA09818.1"/>
    </source>
</evidence>
<feature type="domain" description="HDOD" evidence="1">
    <location>
        <begin position="13"/>
        <end position="204"/>
    </location>
</feature>
<dbReference type="SUPFAM" id="SSF109604">
    <property type="entry name" value="HD-domain/PDEase-like"/>
    <property type="match status" value="1"/>
</dbReference>
<proteinExistence type="predicted"/>
<dbReference type="Gene3D" id="1.10.3210.10">
    <property type="entry name" value="Hypothetical protein af1432"/>
    <property type="match status" value="1"/>
</dbReference>
<accession>A0AA47KN38</accession>
<dbReference type="AlphaFoldDB" id="A0AA47KN38"/>